<dbReference type="InterPro" id="IPR052919">
    <property type="entry name" value="TA_system_RNase"/>
</dbReference>
<dbReference type="PANTHER" id="PTHR36173">
    <property type="entry name" value="RIBONUCLEASE VAPC16-RELATED"/>
    <property type="match status" value="1"/>
</dbReference>
<evidence type="ECO:0000259" key="1">
    <source>
        <dbReference type="Pfam" id="PF01850"/>
    </source>
</evidence>
<dbReference type="AlphaFoldDB" id="A0A0F8ZU36"/>
<comment type="caution">
    <text evidence="2">The sequence shown here is derived from an EMBL/GenBank/DDBJ whole genome shotgun (WGS) entry which is preliminary data.</text>
</comment>
<dbReference type="InterPro" id="IPR002716">
    <property type="entry name" value="PIN_dom"/>
</dbReference>
<protein>
    <recommendedName>
        <fullName evidence="1">PIN domain-containing protein</fullName>
    </recommendedName>
</protein>
<dbReference type="InterPro" id="IPR029060">
    <property type="entry name" value="PIN-like_dom_sf"/>
</dbReference>
<dbReference type="SUPFAM" id="SSF88723">
    <property type="entry name" value="PIN domain-like"/>
    <property type="match status" value="1"/>
</dbReference>
<name>A0A0F8ZU36_9ZZZZ</name>
<feature type="domain" description="PIN" evidence="1">
    <location>
        <begin position="4"/>
        <end position="119"/>
    </location>
</feature>
<dbReference type="InterPro" id="IPR041705">
    <property type="entry name" value="PIN_Sll0205"/>
</dbReference>
<dbReference type="Gene3D" id="3.40.50.1010">
    <property type="entry name" value="5'-nuclease"/>
    <property type="match status" value="1"/>
</dbReference>
<proteinExistence type="predicted"/>
<dbReference type="PANTHER" id="PTHR36173:SF2">
    <property type="entry name" value="RIBONUCLEASE VAPC16"/>
    <property type="match status" value="1"/>
</dbReference>
<evidence type="ECO:0000313" key="2">
    <source>
        <dbReference type="EMBL" id="KKK89470.1"/>
    </source>
</evidence>
<sequence length="125" mass="14276">MNLLLDTHTLLWWLDDSPDLCISAKEAISRGDNLVYISAATIWEIVIKRALGKLNLPDDFRETLEQQPLRHLDITSAHAFQVGNLPLFHRDPFDRLLVAQCQIEGLTLVTRDPEIKRYDVATLQA</sequence>
<dbReference type="EMBL" id="LAZR01049515">
    <property type="protein sequence ID" value="KKK89470.1"/>
    <property type="molecule type" value="Genomic_DNA"/>
</dbReference>
<dbReference type="Pfam" id="PF01850">
    <property type="entry name" value="PIN"/>
    <property type="match status" value="1"/>
</dbReference>
<accession>A0A0F8ZU36</accession>
<dbReference type="CDD" id="cd09872">
    <property type="entry name" value="PIN_Sll0205-like"/>
    <property type="match status" value="1"/>
</dbReference>
<organism evidence="2">
    <name type="scientific">marine sediment metagenome</name>
    <dbReference type="NCBI Taxonomy" id="412755"/>
    <lineage>
        <taxon>unclassified sequences</taxon>
        <taxon>metagenomes</taxon>
        <taxon>ecological metagenomes</taxon>
    </lineage>
</organism>
<reference evidence="2" key="1">
    <citation type="journal article" date="2015" name="Nature">
        <title>Complex archaea that bridge the gap between prokaryotes and eukaryotes.</title>
        <authorList>
            <person name="Spang A."/>
            <person name="Saw J.H."/>
            <person name="Jorgensen S.L."/>
            <person name="Zaremba-Niedzwiedzka K."/>
            <person name="Martijn J."/>
            <person name="Lind A.E."/>
            <person name="van Eijk R."/>
            <person name="Schleper C."/>
            <person name="Guy L."/>
            <person name="Ettema T.J."/>
        </authorList>
    </citation>
    <scope>NUCLEOTIDE SEQUENCE</scope>
</reference>
<gene>
    <name evidence="2" type="ORF">LCGC14_2732750</name>
</gene>